<keyword evidence="2" id="KW-0472">Membrane</keyword>
<evidence type="ECO:0000313" key="3">
    <source>
        <dbReference type="EMBL" id="KAJ2847413.1"/>
    </source>
</evidence>
<feature type="transmembrane region" description="Helical" evidence="2">
    <location>
        <begin position="285"/>
        <end position="312"/>
    </location>
</feature>
<dbReference type="OrthoDB" id="10039566at2759"/>
<feature type="compositionally biased region" description="Low complexity" evidence="1">
    <location>
        <begin position="86"/>
        <end position="97"/>
    </location>
</feature>
<evidence type="ECO:0000256" key="1">
    <source>
        <dbReference type="SAM" id="MobiDB-lite"/>
    </source>
</evidence>
<dbReference type="Proteomes" id="UP001139887">
    <property type="component" value="Unassembled WGS sequence"/>
</dbReference>
<keyword evidence="4" id="KW-1185">Reference proteome</keyword>
<feature type="region of interest" description="Disordered" evidence="1">
    <location>
        <begin position="204"/>
        <end position="236"/>
    </location>
</feature>
<protein>
    <submittedName>
        <fullName evidence="3">Uncharacterized protein</fullName>
    </submittedName>
</protein>
<proteinExistence type="predicted"/>
<dbReference type="EMBL" id="JANBUW010000322">
    <property type="protein sequence ID" value="KAJ2847413.1"/>
    <property type="molecule type" value="Genomic_DNA"/>
</dbReference>
<keyword evidence="2" id="KW-0812">Transmembrane</keyword>
<organism evidence="3 4">
    <name type="scientific">Coemansia brasiliensis</name>
    <dbReference type="NCBI Taxonomy" id="2650707"/>
    <lineage>
        <taxon>Eukaryota</taxon>
        <taxon>Fungi</taxon>
        <taxon>Fungi incertae sedis</taxon>
        <taxon>Zoopagomycota</taxon>
        <taxon>Kickxellomycotina</taxon>
        <taxon>Kickxellomycetes</taxon>
        <taxon>Kickxellales</taxon>
        <taxon>Kickxellaceae</taxon>
        <taxon>Coemansia</taxon>
    </lineage>
</organism>
<feature type="compositionally biased region" description="Basic and acidic residues" evidence="1">
    <location>
        <begin position="224"/>
        <end position="236"/>
    </location>
</feature>
<name>A0A9W8I9D9_9FUNG</name>
<feature type="compositionally biased region" description="Acidic residues" evidence="1">
    <location>
        <begin position="212"/>
        <end position="223"/>
    </location>
</feature>
<feature type="compositionally biased region" description="Basic and acidic residues" evidence="1">
    <location>
        <begin position="349"/>
        <end position="364"/>
    </location>
</feature>
<comment type="caution">
    <text evidence="3">The sequence shown here is derived from an EMBL/GenBank/DDBJ whole genome shotgun (WGS) entry which is preliminary data.</text>
</comment>
<evidence type="ECO:0000313" key="4">
    <source>
        <dbReference type="Proteomes" id="UP001139887"/>
    </source>
</evidence>
<feature type="region of interest" description="Disordered" evidence="1">
    <location>
        <begin position="349"/>
        <end position="404"/>
    </location>
</feature>
<accession>A0A9W8I9D9</accession>
<gene>
    <name evidence="3" type="ORF">IWW36_003866</name>
</gene>
<sequence>MEYSDDKDRKRLICLDTESSICLSFDKSLYDDKMPLAPAYGQSKDVPQLLSLPAMSSESNLIPRIQEINGSSDSQHRVANKPPKHGSNSGSMSSNDQSMATADMVLSDADDGRTRADRNESDLDLELQAAVDLMLQGSMSSENTPYRAYYMGNRPLASAFEPPYPVGASELEPPFPASRPGLPRRMMERGKLLGSQLGAAIAGRFKRRTSPDDLERDLDEETPETDREGSKRVVDESMYKDVIDEKPAKCTDCAPTQEGQAAPSRMARMASPILRYMQRRPMATLGIVLGVLVALLVVIIIILIVGVFPFLIRATLQDVSLVVTSVHANAPLQVSRALHINKIGLPSRDIQHHGLHKRDEEPTVKPHMPAAHPKSVAAPSSAAHLLEASSHHSESHLHPSSSVYHAPASSVVQRMAPHTTGNSGNRAIAQPLPSAPIHQDAVTVTRTAMSTVHLVPYRPAPSPSLEPSSNLMDSKALDAEVAPLKYSMQIAGNLTSGGPIGVDIEFTEPLRMYWRDIEVGSIEKPESIHVPGRGTTQWSWPSFDVMVSQAPAISGANKKLEIPHKLVPSQSSDLEHSVEEVDGAQGTSVAQRRLLGGTMALGRAAQEGSEEQDNLADWFAAIREHRSFSMQWKSRVRVSAMGLHTSNVKFEKTVRITCASTKDCVISE</sequence>
<dbReference type="AlphaFoldDB" id="A0A9W8I9D9"/>
<keyword evidence="2" id="KW-1133">Transmembrane helix</keyword>
<feature type="compositionally biased region" description="Low complexity" evidence="1">
    <location>
        <begin position="377"/>
        <end position="388"/>
    </location>
</feature>
<feature type="region of interest" description="Disordered" evidence="1">
    <location>
        <begin position="69"/>
        <end position="97"/>
    </location>
</feature>
<reference evidence="3" key="1">
    <citation type="submission" date="2022-07" db="EMBL/GenBank/DDBJ databases">
        <title>Phylogenomic reconstructions and comparative analyses of Kickxellomycotina fungi.</title>
        <authorList>
            <person name="Reynolds N.K."/>
            <person name="Stajich J.E."/>
            <person name="Barry K."/>
            <person name="Grigoriev I.V."/>
            <person name="Crous P."/>
            <person name="Smith M.E."/>
        </authorList>
    </citation>
    <scope>NUCLEOTIDE SEQUENCE</scope>
    <source>
        <strain evidence="3">NRRL 1566</strain>
    </source>
</reference>
<evidence type="ECO:0000256" key="2">
    <source>
        <dbReference type="SAM" id="Phobius"/>
    </source>
</evidence>